<sequence>MNKQKYNVYAPIIILLYIAAICFVSGCAEPSPLYGTWADNRGDKITLMADGNFNATITDALGVASRSEGAYTVLLNAISFTTNSGKQIVSEWDIRGNMLYLTWTSEDGDPLSLTLYKTAN</sequence>
<dbReference type="AlphaFoldDB" id="F4LN70"/>
<feature type="transmembrane region" description="Helical" evidence="1">
    <location>
        <begin position="7"/>
        <end position="26"/>
    </location>
</feature>
<evidence type="ECO:0000256" key="1">
    <source>
        <dbReference type="SAM" id="Phobius"/>
    </source>
</evidence>
<evidence type="ECO:0008006" key="4">
    <source>
        <dbReference type="Google" id="ProtNLM"/>
    </source>
</evidence>
<organism evidence="2 3">
    <name type="scientific">Treponema brennaborense (strain DSM 12168 / CIP 105900 / DD5/3)</name>
    <dbReference type="NCBI Taxonomy" id="906968"/>
    <lineage>
        <taxon>Bacteria</taxon>
        <taxon>Pseudomonadati</taxon>
        <taxon>Spirochaetota</taxon>
        <taxon>Spirochaetia</taxon>
        <taxon>Spirochaetales</taxon>
        <taxon>Treponemataceae</taxon>
        <taxon>Treponema</taxon>
    </lineage>
</organism>
<dbReference type="eggNOG" id="ENOG5031DPA">
    <property type="taxonomic scope" value="Bacteria"/>
</dbReference>
<accession>F4LN70</accession>
<dbReference type="OrthoDB" id="361770at2"/>
<dbReference type="HOGENOM" id="CLU_2048680_0_0_12"/>
<dbReference type="KEGG" id="tbe:Trebr_1411"/>
<dbReference type="STRING" id="906968.Trebr_1411"/>
<dbReference type="PROSITE" id="PS51257">
    <property type="entry name" value="PROKAR_LIPOPROTEIN"/>
    <property type="match status" value="1"/>
</dbReference>
<keyword evidence="1" id="KW-1133">Transmembrane helix</keyword>
<dbReference type="RefSeq" id="WP_013758540.1">
    <property type="nucleotide sequence ID" value="NC_015500.1"/>
</dbReference>
<name>F4LN70_TREBD</name>
<keyword evidence="3" id="KW-1185">Reference proteome</keyword>
<dbReference type="EMBL" id="CP002696">
    <property type="protein sequence ID" value="AEE16835.1"/>
    <property type="molecule type" value="Genomic_DNA"/>
</dbReference>
<proteinExistence type="predicted"/>
<evidence type="ECO:0000313" key="2">
    <source>
        <dbReference type="EMBL" id="AEE16835.1"/>
    </source>
</evidence>
<reference evidence="3" key="1">
    <citation type="submission" date="2011-04" db="EMBL/GenBank/DDBJ databases">
        <title>The complete genome of Treponema brennaborense DSM 12168.</title>
        <authorList>
            <person name="Lucas S."/>
            <person name="Han J."/>
            <person name="Lapidus A."/>
            <person name="Bruce D."/>
            <person name="Goodwin L."/>
            <person name="Pitluck S."/>
            <person name="Peters L."/>
            <person name="Kyrpides N."/>
            <person name="Mavromatis K."/>
            <person name="Ivanova N."/>
            <person name="Mikhailova N."/>
            <person name="Pagani I."/>
            <person name="Teshima H."/>
            <person name="Detter J.C."/>
            <person name="Tapia R."/>
            <person name="Han C."/>
            <person name="Land M."/>
            <person name="Hauser L."/>
            <person name="Markowitz V."/>
            <person name="Cheng J.-F."/>
            <person name="Hugenholtz P."/>
            <person name="Woyke T."/>
            <person name="Wu D."/>
            <person name="Gronow S."/>
            <person name="Wellnitz S."/>
            <person name="Brambilla E."/>
            <person name="Klenk H.-P."/>
            <person name="Eisen J.A."/>
        </authorList>
    </citation>
    <scope>NUCLEOTIDE SEQUENCE [LARGE SCALE GENOMIC DNA]</scope>
    <source>
        <strain evidence="3">DSM 12168 / CIP 105900 / DD5/3</strain>
    </source>
</reference>
<keyword evidence="1" id="KW-0812">Transmembrane</keyword>
<dbReference type="Proteomes" id="UP000006546">
    <property type="component" value="Chromosome"/>
</dbReference>
<gene>
    <name evidence="2" type="ordered locus">Trebr_1411</name>
</gene>
<keyword evidence="1" id="KW-0472">Membrane</keyword>
<protein>
    <recommendedName>
        <fullName evidence="4">Lipoprotein</fullName>
    </recommendedName>
</protein>
<evidence type="ECO:0000313" key="3">
    <source>
        <dbReference type="Proteomes" id="UP000006546"/>
    </source>
</evidence>